<dbReference type="EMBL" id="CDHN01000001">
    <property type="protein sequence ID" value="CEJ83101.1"/>
    <property type="molecule type" value="Genomic_DNA"/>
</dbReference>
<keyword evidence="4" id="KW-1185">Reference proteome</keyword>
<evidence type="ECO:0000313" key="4">
    <source>
        <dbReference type="Proteomes" id="UP000039046"/>
    </source>
</evidence>
<gene>
    <name evidence="3" type="ORF">VHEMI03129</name>
</gene>
<accession>A0A0A1SXQ0</accession>
<dbReference type="AlphaFoldDB" id="A0A0A1SXQ0"/>
<dbReference type="Gene3D" id="1.50.10.10">
    <property type="match status" value="1"/>
</dbReference>
<protein>
    <recommendedName>
        <fullName evidence="5">Glycoside hydrolase family 88 protein</fullName>
    </recommendedName>
</protein>
<dbReference type="InterPro" id="IPR008928">
    <property type="entry name" value="6-hairpin_glycosidase_sf"/>
</dbReference>
<evidence type="ECO:0000256" key="2">
    <source>
        <dbReference type="ARBA" id="ARBA00038358"/>
    </source>
</evidence>
<name>A0A0A1SXQ0_9HYPO</name>
<dbReference type="InterPro" id="IPR052369">
    <property type="entry name" value="UG_Glycosaminoglycan_Hydrolase"/>
</dbReference>
<dbReference type="InterPro" id="IPR012341">
    <property type="entry name" value="6hp_glycosidase-like_sf"/>
</dbReference>
<organism evidence="3 4">
    <name type="scientific">[Torrubiella] hemipterigena</name>
    <dbReference type="NCBI Taxonomy" id="1531966"/>
    <lineage>
        <taxon>Eukaryota</taxon>
        <taxon>Fungi</taxon>
        <taxon>Dikarya</taxon>
        <taxon>Ascomycota</taxon>
        <taxon>Pezizomycotina</taxon>
        <taxon>Sordariomycetes</taxon>
        <taxon>Hypocreomycetidae</taxon>
        <taxon>Hypocreales</taxon>
        <taxon>Clavicipitaceae</taxon>
        <taxon>Clavicipitaceae incertae sedis</taxon>
        <taxon>'Torrubiella' clade</taxon>
    </lineage>
</organism>
<keyword evidence="1" id="KW-0378">Hydrolase</keyword>
<proteinExistence type="inferred from homology"/>
<evidence type="ECO:0000313" key="3">
    <source>
        <dbReference type="EMBL" id="CEJ83101.1"/>
    </source>
</evidence>
<dbReference type="SUPFAM" id="SSF48208">
    <property type="entry name" value="Six-hairpin glycosidases"/>
    <property type="match status" value="1"/>
</dbReference>
<dbReference type="Proteomes" id="UP000039046">
    <property type="component" value="Unassembled WGS sequence"/>
</dbReference>
<dbReference type="InterPro" id="IPR010905">
    <property type="entry name" value="Glyco_hydro_88"/>
</dbReference>
<dbReference type="Pfam" id="PF07470">
    <property type="entry name" value="Glyco_hydro_88"/>
    <property type="match status" value="1"/>
</dbReference>
<sequence>MGAESTARQLHDGSQKATATLPQDLASRFRHLAKLYLGQDVGDKIIKIATRQPPEEGWYPHRTFGGDNYAYKYEPAAWWTAGFFPGNIWKVYERSLHRQQSYSSQDILDQALRWQKGLEPAQYDTSTHDLGFMILPSFYSHYRLCGNEASKQVVLNAAKSLSSRWSETVQSLRSWDRVVTKRLNITDTETNFLVIADNMMNLDLLYLASEMTGDPEYARRATIHARTSIKHIIRDDYSTYHLVNFDPATGAVKAKYTVQGYADESAWARGQAWALYGYATVYKHTRDPEFLDVARRLGAYFCRRVEETCPAGAVWWDFDAPVQGSGIRDTSAAMAACSGMLLLYELTGLCEMLGTVATILEYTVSQSRVAGSDTVVVGATVNANKDALTPSWETGLVYADYYFLEVGNRMLELGFCD</sequence>
<evidence type="ECO:0000256" key="1">
    <source>
        <dbReference type="ARBA" id="ARBA00022801"/>
    </source>
</evidence>
<evidence type="ECO:0008006" key="5">
    <source>
        <dbReference type="Google" id="ProtNLM"/>
    </source>
</evidence>
<dbReference type="GO" id="GO:0052757">
    <property type="term" value="F:chondroitin hydrolase activity"/>
    <property type="evidence" value="ECO:0007669"/>
    <property type="project" value="TreeGrafter"/>
</dbReference>
<comment type="similarity">
    <text evidence="2">Belongs to the glycosyl hydrolase 88 family.</text>
</comment>
<dbReference type="GO" id="GO:0000272">
    <property type="term" value="P:polysaccharide catabolic process"/>
    <property type="evidence" value="ECO:0007669"/>
    <property type="project" value="TreeGrafter"/>
</dbReference>
<dbReference type="PANTHER" id="PTHR36845">
    <property type="entry name" value="HYDROLASE, PUTATIVE (AFU_ORTHOLOGUE AFUA_7G05090)-RELATED"/>
    <property type="match status" value="1"/>
</dbReference>
<reference evidence="3 4" key="1">
    <citation type="journal article" date="2015" name="Genome Announc.">
        <title>Draft Genome Sequence and Gene Annotation of the Entomopathogenic Fungus Verticillium hemipterigenum.</title>
        <authorList>
            <person name="Horn F."/>
            <person name="Habel A."/>
            <person name="Scharf D.H."/>
            <person name="Dworschak J."/>
            <person name="Brakhage A.A."/>
            <person name="Guthke R."/>
            <person name="Hertweck C."/>
            <person name="Linde J."/>
        </authorList>
    </citation>
    <scope>NUCLEOTIDE SEQUENCE [LARGE SCALE GENOMIC DNA]</scope>
</reference>
<dbReference type="PANTHER" id="PTHR36845:SF1">
    <property type="entry name" value="HYDROLASE, PUTATIVE (AFU_ORTHOLOGUE AFUA_7G05090)-RELATED"/>
    <property type="match status" value="1"/>
</dbReference>
<dbReference type="HOGENOM" id="CLU_027158_0_0_1"/>
<dbReference type="OrthoDB" id="2317065at2759"/>